<feature type="region of interest" description="Disordered" evidence="1">
    <location>
        <begin position="95"/>
        <end position="131"/>
    </location>
</feature>
<name>A0A9P7UY92_9AGAR</name>
<dbReference type="AlphaFoldDB" id="A0A9P7UY92"/>
<dbReference type="GeneID" id="66073332"/>
<dbReference type="EMBL" id="CM032182">
    <property type="protein sequence ID" value="KAG7096848.1"/>
    <property type="molecule type" value="Genomic_DNA"/>
</dbReference>
<keyword evidence="3" id="KW-1185">Reference proteome</keyword>
<organism evidence="2 3">
    <name type="scientific">Marasmius oreades</name>
    <name type="common">fairy-ring Marasmius</name>
    <dbReference type="NCBI Taxonomy" id="181124"/>
    <lineage>
        <taxon>Eukaryota</taxon>
        <taxon>Fungi</taxon>
        <taxon>Dikarya</taxon>
        <taxon>Basidiomycota</taxon>
        <taxon>Agaricomycotina</taxon>
        <taxon>Agaricomycetes</taxon>
        <taxon>Agaricomycetidae</taxon>
        <taxon>Agaricales</taxon>
        <taxon>Marasmiineae</taxon>
        <taxon>Marasmiaceae</taxon>
        <taxon>Marasmius</taxon>
    </lineage>
</organism>
<gene>
    <name evidence="2" type="ORF">E1B28_004256</name>
</gene>
<evidence type="ECO:0000313" key="2">
    <source>
        <dbReference type="EMBL" id="KAG7096848.1"/>
    </source>
</evidence>
<dbReference type="RefSeq" id="XP_043013318.1">
    <property type="nucleotide sequence ID" value="XM_043148718.1"/>
</dbReference>
<evidence type="ECO:0000256" key="1">
    <source>
        <dbReference type="SAM" id="MobiDB-lite"/>
    </source>
</evidence>
<protein>
    <submittedName>
        <fullName evidence="2">Uncharacterized protein</fullName>
    </submittedName>
</protein>
<accession>A0A9P7UY92</accession>
<sequence length="131" mass="14811">MVDYQPRYPQPFTFSDAIQLDVSTITEEISRLQNSLLHLRKTQEFLREVMDSDPKEIDVEVKAALEENQQVILAQEERIMMLKLALAEKGSVMGKHYDLVPPGSSGKDGTSWQNPPEPSSEENEGDQGIHL</sequence>
<dbReference type="Proteomes" id="UP001049176">
    <property type="component" value="Chromosome 2"/>
</dbReference>
<proteinExistence type="predicted"/>
<dbReference type="OrthoDB" id="548474at2759"/>
<evidence type="ECO:0000313" key="3">
    <source>
        <dbReference type="Proteomes" id="UP001049176"/>
    </source>
</evidence>
<comment type="caution">
    <text evidence="2">The sequence shown here is derived from an EMBL/GenBank/DDBJ whole genome shotgun (WGS) entry which is preliminary data.</text>
</comment>
<dbReference type="KEGG" id="more:E1B28_004256"/>
<reference evidence="2" key="1">
    <citation type="journal article" date="2021" name="Genome Biol. Evol.">
        <title>The assembled and annotated genome of the fairy-ring fungus Marasmius oreades.</title>
        <authorList>
            <person name="Hiltunen M."/>
            <person name="Ament-Velasquez S.L."/>
            <person name="Johannesson H."/>
        </authorList>
    </citation>
    <scope>NUCLEOTIDE SEQUENCE</scope>
    <source>
        <strain evidence="2">03SP1</strain>
    </source>
</reference>